<organism evidence="2 3">
    <name type="scientific">Haemaphysalis longicornis</name>
    <name type="common">Bush tick</name>
    <dbReference type="NCBI Taxonomy" id="44386"/>
    <lineage>
        <taxon>Eukaryota</taxon>
        <taxon>Metazoa</taxon>
        <taxon>Ecdysozoa</taxon>
        <taxon>Arthropoda</taxon>
        <taxon>Chelicerata</taxon>
        <taxon>Arachnida</taxon>
        <taxon>Acari</taxon>
        <taxon>Parasitiformes</taxon>
        <taxon>Ixodida</taxon>
        <taxon>Ixodoidea</taxon>
        <taxon>Ixodidae</taxon>
        <taxon>Haemaphysalinae</taxon>
        <taxon>Haemaphysalis</taxon>
    </lineage>
</organism>
<feature type="compositionally biased region" description="Low complexity" evidence="1">
    <location>
        <begin position="187"/>
        <end position="208"/>
    </location>
</feature>
<dbReference type="VEuPathDB" id="VectorBase:HLOH_055707"/>
<proteinExistence type="predicted"/>
<gene>
    <name evidence="2" type="ORF">HPB48_008876</name>
</gene>
<sequence>MTWVATFRITDICPSIRVSLATCILNTAMAFMKQESHASDNDASTNQMQSVWVLPTHPTNTAIAVINAQGNSTLTNAQEMVIFVPTPGTKHTFPSTLTCNTPAATTSSNAPCPPSPHAFAHPDVAPLHLTSADHCLPSPQQLDPAWATQLYLLSRYVDVPSSHHDLPLHHSLAVAEARTRSHFQPDASNNSTLPPAPAATSPALSHFD</sequence>
<reference evidence="2 3" key="1">
    <citation type="journal article" date="2020" name="Cell">
        <title>Large-Scale Comparative Analyses of Tick Genomes Elucidate Their Genetic Diversity and Vector Capacities.</title>
        <authorList>
            <consortium name="Tick Genome and Microbiome Consortium (TIGMIC)"/>
            <person name="Jia N."/>
            <person name="Wang J."/>
            <person name="Shi W."/>
            <person name="Du L."/>
            <person name="Sun Y."/>
            <person name="Zhan W."/>
            <person name="Jiang J.F."/>
            <person name="Wang Q."/>
            <person name="Zhang B."/>
            <person name="Ji P."/>
            <person name="Bell-Sakyi L."/>
            <person name="Cui X.M."/>
            <person name="Yuan T.T."/>
            <person name="Jiang B.G."/>
            <person name="Yang W.F."/>
            <person name="Lam T.T."/>
            <person name="Chang Q.C."/>
            <person name="Ding S.J."/>
            <person name="Wang X.J."/>
            <person name="Zhu J.G."/>
            <person name="Ruan X.D."/>
            <person name="Zhao L."/>
            <person name="Wei J.T."/>
            <person name="Ye R.Z."/>
            <person name="Que T.C."/>
            <person name="Du C.H."/>
            <person name="Zhou Y.H."/>
            <person name="Cheng J.X."/>
            <person name="Dai P.F."/>
            <person name="Guo W.B."/>
            <person name="Han X.H."/>
            <person name="Huang E.J."/>
            <person name="Li L.F."/>
            <person name="Wei W."/>
            <person name="Gao Y.C."/>
            <person name="Liu J.Z."/>
            <person name="Shao H.Z."/>
            <person name="Wang X."/>
            <person name="Wang C.C."/>
            <person name="Yang T.C."/>
            <person name="Huo Q.B."/>
            <person name="Li W."/>
            <person name="Chen H.Y."/>
            <person name="Chen S.E."/>
            <person name="Zhou L.G."/>
            <person name="Ni X.B."/>
            <person name="Tian J.H."/>
            <person name="Sheng Y."/>
            <person name="Liu T."/>
            <person name="Pan Y.S."/>
            <person name="Xia L.Y."/>
            <person name="Li J."/>
            <person name="Zhao F."/>
            <person name="Cao W.C."/>
        </authorList>
    </citation>
    <scope>NUCLEOTIDE SEQUENCE [LARGE SCALE GENOMIC DNA]</scope>
    <source>
        <strain evidence="2">HaeL-2018</strain>
    </source>
</reference>
<accession>A0A9J6GQF6</accession>
<name>A0A9J6GQF6_HAELO</name>
<evidence type="ECO:0000256" key="1">
    <source>
        <dbReference type="SAM" id="MobiDB-lite"/>
    </source>
</evidence>
<keyword evidence="3" id="KW-1185">Reference proteome</keyword>
<protein>
    <submittedName>
        <fullName evidence="2">Uncharacterized protein</fullName>
    </submittedName>
</protein>
<evidence type="ECO:0000313" key="3">
    <source>
        <dbReference type="Proteomes" id="UP000821853"/>
    </source>
</evidence>
<dbReference type="AlphaFoldDB" id="A0A9J6GQF6"/>
<comment type="caution">
    <text evidence="2">The sequence shown here is derived from an EMBL/GenBank/DDBJ whole genome shotgun (WGS) entry which is preliminary data.</text>
</comment>
<dbReference type="EMBL" id="JABSTR010000010">
    <property type="protein sequence ID" value="KAH9380742.1"/>
    <property type="molecule type" value="Genomic_DNA"/>
</dbReference>
<dbReference type="Proteomes" id="UP000821853">
    <property type="component" value="Chromosome 8"/>
</dbReference>
<feature type="region of interest" description="Disordered" evidence="1">
    <location>
        <begin position="184"/>
        <end position="208"/>
    </location>
</feature>
<evidence type="ECO:0000313" key="2">
    <source>
        <dbReference type="EMBL" id="KAH9380742.1"/>
    </source>
</evidence>